<dbReference type="Pfam" id="PF00793">
    <property type="entry name" value="DAHP_synth_1"/>
    <property type="match status" value="1"/>
</dbReference>
<name>A0A7D3Y5G3_9BACT</name>
<dbReference type="EC" id="5.4.99.5" evidence="1"/>
<evidence type="ECO:0000313" key="4">
    <source>
        <dbReference type="EMBL" id="QKG80609.1"/>
    </source>
</evidence>
<dbReference type="SUPFAM" id="SSF48600">
    <property type="entry name" value="Chorismate mutase II"/>
    <property type="match status" value="1"/>
</dbReference>
<dbReference type="RefSeq" id="WP_173075500.1">
    <property type="nucleotide sequence ID" value="NZ_CP041345.1"/>
</dbReference>
<evidence type="ECO:0000313" key="5">
    <source>
        <dbReference type="Proteomes" id="UP000500961"/>
    </source>
</evidence>
<reference evidence="4 5" key="1">
    <citation type="submission" date="2019-07" db="EMBL/GenBank/DDBJ databases">
        <title>Thalassofilum flectens gen. nov., sp. nov., a novel moderate thermophilic anaerobe from a shallow sea hot spring in Kunashir Island (Russia), representing a new family in the order Bacteroidales, and proposal of Thalassofilacea fam. nov.</title>
        <authorList>
            <person name="Kochetkova T.V."/>
            <person name="Podosokorskaya O.A."/>
            <person name="Novikov A."/>
            <person name="Elcheninov A.G."/>
            <person name="Toshchakov S.V."/>
            <person name="Kublanov I.V."/>
        </authorList>
    </citation>
    <scope>NUCLEOTIDE SEQUENCE [LARGE SCALE GENOMIC DNA]</scope>
    <source>
        <strain evidence="4 5">38-H</strain>
    </source>
</reference>
<evidence type="ECO:0000256" key="2">
    <source>
        <dbReference type="ARBA" id="ARBA00022679"/>
    </source>
</evidence>
<proteinExistence type="predicted"/>
<dbReference type="Gene3D" id="1.20.59.10">
    <property type="entry name" value="Chorismate mutase"/>
    <property type="match status" value="1"/>
</dbReference>
<gene>
    <name evidence="4" type="ORF">FHG85_10115</name>
</gene>
<dbReference type="InterPro" id="IPR013785">
    <property type="entry name" value="Aldolase_TIM"/>
</dbReference>
<keyword evidence="2" id="KW-0808">Transferase</keyword>
<dbReference type="InterPro" id="IPR036263">
    <property type="entry name" value="Chorismate_II_sf"/>
</dbReference>
<dbReference type="SMART" id="SM00830">
    <property type="entry name" value="CM_2"/>
    <property type="match status" value="1"/>
</dbReference>
<organism evidence="4 5">
    <name type="scientific">Tenuifilum thalassicum</name>
    <dbReference type="NCBI Taxonomy" id="2590900"/>
    <lineage>
        <taxon>Bacteria</taxon>
        <taxon>Pseudomonadati</taxon>
        <taxon>Bacteroidota</taxon>
        <taxon>Bacteroidia</taxon>
        <taxon>Bacteroidales</taxon>
        <taxon>Tenuifilaceae</taxon>
        <taxon>Tenuifilum</taxon>
    </lineage>
</organism>
<feature type="domain" description="Chorismate mutase" evidence="3">
    <location>
        <begin position="261"/>
        <end position="352"/>
    </location>
</feature>
<evidence type="ECO:0000256" key="1">
    <source>
        <dbReference type="ARBA" id="ARBA00012404"/>
    </source>
</evidence>
<dbReference type="AlphaFoldDB" id="A0A7D3Y5G3"/>
<dbReference type="KEGG" id="ttz:FHG85_10115"/>
<dbReference type="GO" id="GO:0046417">
    <property type="term" value="P:chorismate metabolic process"/>
    <property type="evidence" value="ECO:0007669"/>
    <property type="project" value="InterPro"/>
</dbReference>
<accession>A0A7D3Y5G3</accession>
<evidence type="ECO:0000259" key="3">
    <source>
        <dbReference type="PROSITE" id="PS51168"/>
    </source>
</evidence>
<dbReference type="InterPro" id="IPR036979">
    <property type="entry name" value="CM_dom_sf"/>
</dbReference>
<keyword evidence="5" id="KW-1185">Reference proteome</keyword>
<dbReference type="EMBL" id="CP041345">
    <property type="protein sequence ID" value="QKG80609.1"/>
    <property type="molecule type" value="Genomic_DNA"/>
</dbReference>
<dbReference type="GO" id="GO:0016740">
    <property type="term" value="F:transferase activity"/>
    <property type="evidence" value="ECO:0007669"/>
    <property type="project" value="UniProtKB-KW"/>
</dbReference>
<dbReference type="InterPro" id="IPR052899">
    <property type="entry name" value="Class-I_DAHP_synthase"/>
</dbReference>
<dbReference type="Pfam" id="PF01817">
    <property type="entry name" value="CM_2"/>
    <property type="match status" value="1"/>
</dbReference>
<dbReference type="InterPro" id="IPR006218">
    <property type="entry name" value="DAHP1/KDSA"/>
</dbReference>
<protein>
    <recommendedName>
        <fullName evidence="1">chorismate mutase</fullName>
        <ecNumber evidence="1">5.4.99.5</ecNumber>
    </recommendedName>
</protein>
<dbReference type="SUPFAM" id="SSF51569">
    <property type="entry name" value="Aldolase"/>
    <property type="match status" value="1"/>
</dbReference>
<dbReference type="PROSITE" id="PS51168">
    <property type="entry name" value="CHORISMATE_MUT_2"/>
    <property type="match status" value="1"/>
</dbReference>
<dbReference type="PANTHER" id="PTHR43018:SF1">
    <property type="entry name" value="PROTEIN AROA(G)"/>
    <property type="match status" value="1"/>
</dbReference>
<dbReference type="InterPro" id="IPR002701">
    <property type="entry name" value="CM_II_prokaryot"/>
</dbReference>
<dbReference type="Proteomes" id="UP000500961">
    <property type="component" value="Chromosome"/>
</dbReference>
<dbReference type="PANTHER" id="PTHR43018">
    <property type="entry name" value="PHOSPHO-2-DEHYDRO-3-DEOXYHEPTONATE ALDOLASE"/>
    <property type="match status" value="1"/>
</dbReference>
<sequence length="362" mass="40372">MKCNDSREGSKIRRQQPLIIAGPCSAESPQQLLSVANELKRNGKVSYMRAGVWKPRTTPNSFEGYGSEALEWLKEVRQETGMPFATEVANEKHVYEALKFGADLLWIGARTVSNPFAVQEIAVALRGVHVPVLVKNPLSPDLKLWEGAINRLRLAGVNEVGAVHRGFTMMNSSPFRNFPMWEVALQLKANNPELMVLSDPSHISGNSAYIEILSRRALSLGFNGLMIEVHPNPQIALSDAKQQITPNQFNSIINSILNKDNTDEDIMAELRTEIDALDEMLVWALSNRMAIATEIAKVKSQTGKAIIQPDRWNDVLAKVIGKGFKMGLRTEFIKNLYNSIHRESLQAQEALANQKNEMMKIG</sequence>
<dbReference type="GO" id="GO:0004106">
    <property type="term" value="F:chorismate mutase activity"/>
    <property type="evidence" value="ECO:0007669"/>
    <property type="project" value="UniProtKB-EC"/>
</dbReference>
<dbReference type="Gene3D" id="3.20.20.70">
    <property type="entry name" value="Aldolase class I"/>
    <property type="match status" value="1"/>
</dbReference>